<evidence type="ECO:0000313" key="3">
    <source>
        <dbReference type="Proteomes" id="UP001501563"/>
    </source>
</evidence>
<proteinExistence type="predicted"/>
<name>A0ABP7KM97_9ACTN</name>
<protein>
    <submittedName>
        <fullName evidence="2">Uncharacterized protein</fullName>
    </submittedName>
</protein>
<evidence type="ECO:0000313" key="2">
    <source>
        <dbReference type="EMBL" id="GAA3880091.1"/>
    </source>
</evidence>
<evidence type="ECO:0000256" key="1">
    <source>
        <dbReference type="SAM" id="MobiDB-lite"/>
    </source>
</evidence>
<gene>
    <name evidence="2" type="ORF">GCM10022207_53510</name>
</gene>
<dbReference type="Proteomes" id="UP001501563">
    <property type="component" value="Unassembled WGS sequence"/>
</dbReference>
<keyword evidence="3" id="KW-1185">Reference proteome</keyword>
<sequence>MSDRAPAGCRQAGVLPAAARLTTGRGRHPGERDDVLAGCTGRGGGDDRDMRPPVDGIYRLRVTVLCSTYPVRPTAPYSRPSPLAL</sequence>
<organism evidence="2 3">
    <name type="scientific">Streptomyces lannensis</name>
    <dbReference type="NCBI Taxonomy" id="766498"/>
    <lineage>
        <taxon>Bacteria</taxon>
        <taxon>Bacillati</taxon>
        <taxon>Actinomycetota</taxon>
        <taxon>Actinomycetes</taxon>
        <taxon>Kitasatosporales</taxon>
        <taxon>Streptomycetaceae</taxon>
        <taxon>Streptomyces</taxon>
    </lineage>
</organism>
<accession>A0ABP7KM97</accession>
<comment type="caution">
    <text evidence="2">The sequence shown here is derived from an EMBL/GenBank/DDBJ whole genome shotgun (WGS) entry which is preliminary data.</text>
</comment>
<feature type="region of interest" description="Disordered" evidence="1">
    <location>
        <begin position="20"/>
        <end position="53"/>
    </location>
</feature>
<reference evidence="3" key="1">
    <citation type="journal article" date="2019" name="Int. J. Syst. Evol. Microbiol.">
        <title>The Global Catalogue of Microorganisms (GCM) 10K type strain sequencing project: providing services to taxonomists for standard genome sequencing and annotation.</title>
        <authorList>
            <consortium name="The Broad Institute Genomics Platform"/>
            <consortium name="The Broad Institute Genome Sequencing Center for Infectious Disease"/>
            <person name="Wu L."/>
            <person name="Ma J."/>
        </authorList>
    </citation>
    <scope>NUCLEOTIDE SEQUENCE [LARGE SCALE GENOMIC DNA]</scope>
    <source>
        <strain evidence="3">JCM 16578</strain>
    </source>
</reference>
<dbReference type="EMBL" id="BAAAZA010000016">
    <property type="protein sequence ID" value="GAA3880091.1"/>
    <property type="molecule type" value="Genomic_DNA"/>
</dbReference>